<evidence type="ECO:0000256" key="1">
    <source>
        <dbReference type="ARBA" id="ARBA00001968"/>
    </source>
</evidence>
<dbReference type="EMBL" id="DSPX01000039">
    <property type="protein sequence ID" value="HGF99806.1"/>
    <property type="molecule type" value="Genomic_DNA"/>
</dbReference>
<organism evidence="5">
    <name type="scientific">Planktothricoides sp. SpSt-374</name>
    <dbReference type="NCBI Taxonomy" id="2282167"/>
    <lineage>
        <taxon>Bacteria</taxon>
        <taxon>Bacillati</taxon>
        <taxon>Cyanobacteriota</taxon>
        <taxon>Cyanophyceae</taxon>
        <taxon>Oscillatoriophycideae</taxon>
        <taxon>Oscillatoriales</taxon>
        <taxon>Oscillatoriaceae</taxon>
        <taxon>Planktothricoides</taxon>
    </lineage>
</organism>
<evidence type="ECO:0000259" key="4">
    <source>
        <dbReference type="Pfam" id="PF13359"/>
    </source>
</evidence>
<feature type="region of interest" description="Disordered" evidence="3">
    <location>
        <begin position="1"/>
        <end position="21"/>
    </location>
</feature>
<feature type="domain" description="DDE Tnp4" evidence="4">
    <location>
        <begin position="2"/>
        <end position="76"/>
    </location>
</feature>
<protein>
    <recommendedName>
        <fullName evidence="4">DDE Tnp4 domain-containing protein</fullName>
    </recommendedName>
</protein>
<gene>
    <name evidence="5" type="ORF">ENR15_03830</name>
</gene>
<keyword evidence="2" id="KW-0479">Metal-binding</keyword>
<name>A0A7C3ZVC7_9CYAN</name>
<evidence type="ECO:0000256" key="3">
    <source>
        <dbReference type="SAM" id="MobiDB-lite"/>
    </source>
</evidence>
<dbReference type="AlphaFoldDB" id="A0A7C3ZVC7"/>
<evidence type="ECO:0000313" key="5">
    <source>
        <dbReference type="EMBL" id="HGF99806.1"/>
    </source>
</evidence>
<proteinExistence type="predicted"/>
<accession>A0A7C3ZVC7</accession>
<reference evidence="5" key="1">
    <citation type="journal article" date="2020" name="mSystems">
        <title>Genome- and Community-Level Interaction Insights into Carbon Utilization and Element Cycling Functions of Hydrothermarchaeota in Hydrothermal Sediment.</title>
        <authorList>
            <person name="Zhou Z."/>
            <person name="Liu Y."/>
            <person name="Xu W."/>
            <person name="Pan J."/>
            <person name="Luo Z.H."/>
            <person name="Li M."/>
        </authorList>
    </citation>
    <scope>NUCLEOTIDE SEQUENCE [LARGE SCALE GENOMIC DNA]</scope>
    <source>
        <strain evidence="5">SpSt-374</strain>
    </source>
</reference>
<comment type="caution">
    <text evidence="5">The sequence shown here is derived from an EMBL/GenBank/DDBJ whole genome shotgun (WGS) entry which is preliminary data.</text>
</comment>
<dbReference type="Pfam" id="PF13359">
    <property type="entry name" value="DDE_Tnp_4"/>
    <property type="match status" value="1"/>
</dbReference>
<evidence type="ECO:0000256" key="2">
    <source>
        <dbReference type="ARBA" id="ARBA00022723"/>
    </source>
</evidence>
<feature type="compositionally biased region" description="Basic and acidic residues" evidence="3">
    <location>
        <begin position="1"/>
        <end position="10"/>
    </location>
</feature>
<dbReference type="InterPro" id="IPR027806">
    <property type="entry name" value="HARBI1_dom"/>
</dbReference>
<comment type="cofactor">
    <cofactor evidence="1">
        <name>a divalent metal cation</name>
        <dbReference type="ChEBI" id="CHEBI:60240"/>
    </cofactor>
</comment>
<sequence length="94" mass="10705">MPTSSEEQKKFSSGKQKRHTLKNQLIVMPSGQEIVDVVAGEPGTTSDINIWRSRCAEFSKPQKFQGDKDYVGDPELTRLRNNPKIKLCRKISRD</sequence>
<dbReference type="GO" id="GO:0046872">
    <property type="term" value="F:metal ion binding"/>
    <property type="evidence" value="ECO:0007669"/>
    <property type="project" value="UniProtKB-KW"/>
</dbReference>